<name>A0ABT9WQU3_9BACI</name>
<evidence type="ECO:0000256" key="1">
    <source>
        <dbReference type="SAM" id="Phobius"/>
    </source>
</evidence>
<dbReference type="InterPro" id="IPR031616">
    <property type="entry name" value="BsrE-like"/>
</dbReference>
<evidence type="ECO:0000313" key="3">
    <source>
        <dbReference type="Proteomes" id="UP001223586"/>
    </source>
</evidence>
<accession>A0ABT9WQU3</accession>
<keyword evidence="1" id="KW-0812">Transmembrane</keyword>
<sequence length="34" mass="4094">MTIYETLSIMFQFGIWIVAYSTFIVMLITYIKKK</sequence>
<gene>
    <name evidence="2" type="ORF">J2S08_001406</name>
</gene>
<dbReference type="RefSeq" id="WP_307227995.1">
    <property type="nucleotide sequence ID" value="NZ_JAUSTT010000007.1"/>
</dbReference>
<evidence type="ECO:0000313" key="2">
    <source>
        <dbReference type="EMBL" id="MDQ0175572.1"/>
    </source>
</evidence>
<keyword evidence="3" id="KW-1185">Reference proteome</keyword>
<dbReference type="Proteomes" id="UP001223586">
    <property type="component" value="Unassembled WGS sequence"/>
</dbReference>
<comment type="caution">
    <text evidence="2">The sequence shown here is derived from an EMBL/GenBank/DDBJ whole genome shotgun (WGS) entry which is preliminary data.</text>
</comment>
<keyword evidence="1" id="KW-0472">Membrane</keyword>
<evidence type="ECO:0008006" key="4">
    <source>
        <dbReference type="Google" id="ProtNLM"/>
    </source>
</evidence>
<reference evidence="2 3" key="1">
    <citation type="submission" date="2023-07" db="EMBL/GenBank/DDBJ databases">
        <title>Genomic Encyclopedia of Type Strains, Phase IV (KMG-IV): sequencing the most valuable type-strain genomes for metagenomic binning, comparative biology and taxonomic classification.</title>
        <authorList>
            <person name="Goeker M."/>
        </authorList>
    </citation>
    <scope>NUCLEOTIDE SEQUENCE [LARGE SCALE GENOMIC DNA]</scope>
    <source>
        <strain evidence="2 3">DSM 23837</strain>
    </source>
</reference>
<organism evidence="2 3">
    <name type="scientific">Bacillus chungangensis</name>
    <dbReference type="NCBI Taxonomy" id="587633"/>
    <lineage>
        <taxon>Bacteria</taxon>
        <taxon>Bacillati</taxon>
        <taxon>Bacillota</taxon>
        <taxon>Bacilli</taxon>
        <taxon>Bacillales</taxon>
        <taxon>Bacillaceae</taxon>
        <taxon>Bacillus</taxon>
    </lineage>
</organism>
<keyword evidence="1" id="KW-1133">Transmembrane helix</keyword>
<dbReference type="EMBL" id="JAUSTT010000007">
    <property type="protein sequence ID" value="MDQ0175572.1"/>
    <property type="molecule type" value="Genomic_DNA"/>
</dbReference>
<proteinExistence type="predicted"/>
<dbReference type="Pfam" id="PF16935">
    <property type="entry name" value="Hol_Tox"/>
    <property type="match status" value="1"/>
</dbReference>
<feature type="transmembrane region" description="Helical" evidence="1">
    <location>
        <begin position="6"/>
        <end position="31"/>
    </location>
</feature>
<protein>
    <recommendedName>
        <fullName evidence="4">Holin-like toxin</fullName>
    </recommendedName>
</protein>